<comment type="caution">
    <text evidence="1">The sequence shown here is derived from an EMBL/GenBank/DDBJ whole genome shotgun (WGS) entry which is preliminary data.</text>
</comment>
<sequence length="156" mass="18374">MNLKYLIIGVRDTNIQKLETFLNEEGKVFELSNVDVTIEDVRDDLLMVKKFLIENDLKDDDPFFNEFDMMPYSLQVDFTVVPSYKYLLVLESYVFSLAQMISATLKVECLVMFENMRMPIGLFKEGVLIDTFHNYNSEFFKSRYWRPSAISINFTP</sequence>
<dbReference type="RefSeq" id="WP_081202468.1">
    <property type="nucleotide sequence ID" value="NZ_FOCZ01000027.1"/>
</dbReference>
<evidence type="ECO:0000313" key="2">
    <source>
        <dbReference type="Proteomes" id="UP000192610"/>
    </source>
</evidence>
<evidence type="ECO:0000313" key="1">
    <source>
        <dbReference type="EMBL" id="OQP45028.1"/>
    </source>
</evidence>
<dbReference type="AlphaFoldDB" id="A0A1V9EFW9"/>
<accession>A0A1V9EFW9</accession>
<protein>
    <submittedName>
        <fullName evidence="1">Uncharacterized protein</fullName>
    </submittedName>
</protein>
<name>A0A1V9EFW9_9BACT</name>
<dbReference type="EMBL" id="LVXG01000033">
    <property type="protein sequence ID" value="OQP45028.1"/>
    <property type="molecule type" value="Genomic_DNA"/>
</dbReference>
<organism evidence="1 2">
    <name type="scientific">Niastella yeongjuensis</name>
    <dbReference type="NCBI Taxonomy" id="354355"/>
    <lineage>
        <taxon>Bacteria</taxon>
        <taxon>Pseudomonadati</taxon>
        <taxon>Bacteroidota</taxon>
        <taxon>Chitinophagia</taxon>
        <taxon>Chitinophagales</taxon>
        <taxon>Chitinophagaceae</taxon>
        <taxon>Niastella</taxon>
    </lineage>
</organism>
<dbReference type="STRING" id="354355.SAMN05660816_06864"/>
<proteinExistence type="predicted"/>
<gene>
    <name evidence="1" type="ORF">A4H97_33240</name>
</gene>
<keyword evidence="2" id="KW-1185">Reference proteome</keyword>
<reference evidence="2" key="1">
    <citation type="submission" date="2016-04" db="EMBL/GenBank/DDBJ databases">
        <authorList>
            <person name="Chen L."/>
            <person name="Zhuang W."/>
            <person name="Wang G."/>
        </authorList>
    </citation>
    <scope>NUCLEOTIDE SEQUENCE [LARGE SCALE GENOMIC DNA]</scope>
    <source>
        <strain evidence="2">17621</strain>
    </source>
</reference>
<dbReference type="Proteomes" id="UP000192610">
    <property type="component" value="Unassembled WGS sequence"/>
</dbReference>